<dbReference type="Gene3D" id="1.10.1040.10">
    <property type="entry name" value="N-(1-d-carboxylethyl)-l-norvaline Dehydrogenase, domain 2"/>
    <property type="match status" value="1"/>
</dbReference>
<dbReference type="PANTHER" id="PTHR43060">
    <property type="entry name" value="3-HYDROXYISOBUTYRATE DEHYDROGENASE-LIKE 1, MITOCHONDRIAL-RELATED"/>
    <property type="match status" value="1"/>
</dbReference>
<evidence type="ECO:0000259" key="4">
    <source>
        <dbReference type="Pfam" id="PF14833"/>
    </source>
</evidence>
<dbReference type="PIRSF" id="PIRSF000103">
    <property type="entry name" value="HIBADH"/>
    <property type="match status" value="1"/>
</dbReference>
<gene>
    <name evidence="5" type="ORF">RW095_00825</name>
</gene>
<dbReference type="PANTHER" id="PTHR43060:SF15">
    <property type="entry name" value="3-HYDROXYISOBUTYRATE DEHYDROGENASE-LIKE 1, MITOCHONDRIAL-RELATED"/>
    <property type="match status" value="1"/>
</dbReference>
<protein>
    <submittedName>
        <fullName evidence="5">NAD(P)-binding domain-containing protein</fullName>
    </submittedName>
</protein>
<dbReference type="EMBL" id="CP136511">
    <property type="protein sequence ID" value="WOD14101.1"/>
    <property type="molecule type" value="Genomic_DNA"/>
</dbReference>
<accession>A0ABZ0EA57</accession>
<name>A0ABZ0EA57_9BURK</name>
<dbReference type="InterPro" id="IPR008927">
    <property type="entry name" value="6-PGluconate_DH-like_C_sf"/>
</dbReference>
<dbReference type="Pfam" id="PF03446">
    <property type="entry name" value="NAD_binding_2"/>
    <property type="match status" value="1"/>
</dbReference>
<dbReference type="InterPro" id="IPR006115">
    <property type="entry name" value="6PGDH_NADP-bd"/>
</dbReference>
<dbReference type="Proteomes" id="UP001302652">
    <property type="component" value="Chromosome 3"/>
</dbReference>
<dbReference type="InterPro" id="IPR015815">
    <property type="entry name" value="HIBADH-related"/>
</dbReference>
<organism evidence="5 6">
    <name type="scientific">Paraburkholderia kirstenboschensis</name>
    <dbReference type="NCBI Taxonomy" id="1245436"/>
    <lineage>
        <taxon>Bacteria</taxon>
        <taxon>Pseudomonadati</taxon>
        <taxon>Pseudomonadota</taxon>
        <taxon>Betaproteobacteria</taxon>
        <taxon>Burkholderiales</taxon>
        <taxon>Burkholderiaceae</taxon>
        <taxon>Paraburkholderia</taxon>
    </lineage>
</organism>
<dbReference type="SUPFAM" id="SSF48179">
    <property type="entry name" value="6-phosphogluconate dehydrogenase C-terminal domain-like"/>
    <property type="match status" value="1"/>
</dbReference>
<keyword evidence="1" id="KW-0560">Oxidoreductase</keyword>
<reference evidence="5 6" key="1">
    <citation type="submission" date="2023-10" db="EMBL/GenBank/DDBJ databases">
        <title>Surface-active antibiotics is a multifunctional adaptation for post-fire microbes.</title>
        <authorList>
            <person name="Liu M.D."/>
            <person name="Du Y."/>
            <person name="Koupaei S.K."/>
            <person name="Kim N.R."/>
            <person name="Zhang W."/>
            <person name="Traxler M.F."/>
        </authorList>
    </citation>
    <scope>NUCLEOTIDE SEQUENCE [LARGE SCALE GENOMIC DNA]</scope>
    <source>
        <strain evidence="5 6">F3</strain>
    </source>
</reference>
<proteinExistence type="predicted"/>
<dbReference type="InterPro" id="IPR013328">
    <property type="entry name" value="6PGD_dom2"/>
</dbReference>
<dbReference type="Pfam" id="PF14833">
    <property type="entry name" value="NAD_binding_11"/>
    <property type="match status" value="1"/>
</dbReference>
<dbReference type="SUPFAM" id="SSF51735">
    <property type="entry name" value="NAD(P)-binding Rossmann-fold domains"/>
    <property type="match status" value="1"/>
</dbReference>
<evidence type="ECO:0000256" key="2">
    <source>
        <dbReference type="ARBA" id="ARBA00023027"/>
    </source>
</evidence>
<dbReference type="Gene3D" id="3.40.50.720">
    <property type="entry name" value="NAD(P)-binding Rossmann-like Domain"/>
    <property type="match status" value="1"/>
</dbReference>
<evidence type="ECO:0000256" key="1">
    <source>
        <dbReference type="ARBA" id="ARBA00023002"/>
    </source>
</evidence>
<sequence length="295" mass="30390">MNVGYIGLGARGAAFAYRLASSYPIQVYDADRACMQAFDVTKATQAVDLRSLASASDVILLSLVDQDEVEDTLFGPMGLAQGLKPGTLVIDQTTGDPSRTRALAARLAAEHGITLVDAPTSAQPDEIAAGTACLMCGGSNASIEAARPILTTLSENIVYCGEAGNGHAAALVSHAAALCNRLITYEGATLAVKYGLSLDATSAVINKSGAWNGASERVLPILGSGGDTLCQPVAQSKKDLHAAIHAAVGCGVPMFIANTVHSLLEMANNEAEPAAGVDEIARLFEKMARTRFAGA</sequence>
<keyword evidence="6" id="KW-1185">Reference proteome</keyword>
<feature type="domain" description="3-hydroxyisobutyrate dehydrogenase-like NAD-binding" evidence="4">
    <location>
        <begin position="164"/>
        <end position="283"/>
    </location>
</feature>
<dbReference type="InterPro" id="IPR036291">
    <property type="entry name" value="NAD(P)-bd_dom_sf"/>
</dbReference>
<keyword evidence="2" id="KW-0520">NAD</keyword>
<dbReference type="RefSeq" id="WP_317015874.1">
    <property type="nucleotide sequence ID" value="NZ_CP136511.1"/>
</dbReference>
<evidence type="ECO:0000259" key="3">
    <source>
        <dbReference type="Pfam" id="PF03446"/>
    </source>
</evidence>
<evidence type="ECO:0000313" key="5">
    <source>
        <dbReference type="EMBL" id="WOD14101.1"/>
    </source>
</evidence>
<dbReference type="InterPro" id="IPR029154">
    <property type="entry name" value="HIBADH-like_NADP-bd"/>
</dbReference>
<feature type="domain" description="6-phosphogluconate dehydrogenase NADP-binding" evidence="3">
    <location>
        <begin position="2"/>
        <end position="161"/>
    </location>
</feature>
<evidence type="ECO:0000313" key="6">
    <source>
        <dbReference type="Proteomes" id="UP001302652"/>
    </source>
</evidence>